<dbReference type="InterPro" id="IPR028098">
    <property type="entry name" value="Glyco_trans_4-like_N"/>
</dbReference>
<keyword evidence="1" id="KW-0328">Glycosyltransferase</keyword>
<dbReference type="Pfam" id="PF00534">
    <property type="entry name" value="Glycos_transf_1"/>
    <property type="match status" value="1"/>
</dbReference>
<dbReference type="EMBL" id="DVJS01000072">
    <property type="protein sequence ID" value="HIS96959.1"/>
    <property type="molecule type" value="Genomic_DNA"/>
</dbReference>
<feature type="domain" description="Glycosyl transferase family 1" evidence="3">
    <location>
        <begin position="176"/>
        <end position="340"/>
    </location>
</feature>
<dbReference type="GO" id="GO:0016757">
    <property type="term" value="F:glycosyltransferase activity"/>
    <property type="evidence" value="ECO:0007669"/>
    <property type="project" value="UniProtKB-KW"/>
</dbReference>
<dbReference type="AlphaFoldDB" id="A0A9D1G596"/>
<reference evidence="5" key="1">
    <citation type="submission" date="2020-10" db="EMBL/GenBank/DDBJ databases">
        <authorList>
            <person name="Gilroy R."/>
        </authorList>
    </citation>
    <scope>NUCLEOTIDE SEQUENCE</scope>
    <source>
        <strain evidence="5">ChiHecec3B27-6122</strain>
    </source>
</reference>
<reference evidence="5" key="2">
    <citation type="journal article" date="2021" name="PeerJ">
        <title>Extensive microbial diversity within the chicken gut microbiome revealed by metagenomics and culture.</title>
        <authorList>
            <person name="Gilroy R."/>
            <person name="Ravi A."/>
            <person name="Getino M."/>
            <person name="Pursley I."/>
            <person name="Horton D.L."/>
            <person name="Alikhan N.F."/>
            <person name="Baker D."/>
            <person name="Gharbi K."/>
            <person name="Hall N."/>
            <person name="Watson M."/>
            <person name="Adriaenssens E.M."/>
            <person name="Foster-Nyarko E."/>
            <person name="Jarju S."/>
            <person name="Secka A."/>
            <person name="Antonio M."/>
            <person name="Oren A."/>
            <person name="Chaudhuri R.R."/>
            <person name="La Ragione R."/>
            <person name="Hildebrand F."/>
            <person name="Pallen M.J."/>
        </authorList>
    </citation>
    <scope>NUCLEOTIDE SEQUENCE</scope>
    <source>
        <strain evidence="5">ChiHecec3B27-6122</strain>
    </source>
</reference>
<evidence type="ECO:0000313" key="5">
    <source>
        <dbReference type="EMBL" id="HIS96959.1"/>
    </source>
</evidence>
<evidence type="ECO:0000256" key="1">
    <source>
        <dbReference type="ARBA" id="ARBA00022676"/>
    </source>
</evidence>
<proteinExistence type="predicted"/>
<accession>A0A9D1G596</accession>
<organism evidence="5 6">
    <name type="scientific">Candidatus Scatomorpha pullistercoris</name>
    <dbReference type="NCBI Taxonomy" id="2840929"/>
    <lineage>
        <taxon>Bacteria</taxon>
        <taxon>Bacillati</taxon>
        <taxon>Bacillota</taxon>
        <taxon>Clostridia</taxon>
        <taxon>Eubacteriales</taxon>
        <taxon>Candidatus Scatomorpha</taxon>
    </lineage>
</organism>
<feature type="domain" description="Glycosyltransferase subfamily 4-like N-terminal" evidence="4">
    <location>
        <begin position="14"/>
        <end position="165"/>
    </location>
</feature>
<protein>
    <submittedName>
        <fullName evidence="5">Glycosyltransferase</fullName>
    </submittedName>
</protein>
<dbReference type="PANTHER" id="PTHR12526:SF510">
    <property type="entry name" value="D-INOSITOL 3-PHOSPHATE GLYCOSYLTRANSFERASE"/>
    <property type="match status" value="1"/>
</dbReference>
<comment type="caution">
    <text evidence="5">The sequence shown here is derived from an EMBL/GenBank/DDBJ whole genome shotgun (WGS) entry which is preliminary data.</text>
</comment>
<name>A0A9D1G596_9FIRM</name>
<gene>
    <name evidence="5" type="ORF">IAD42_03175</name>
</gene>
<dbReference type="Proteomes" id="UP000886876">
    <property type="component" value="Unassembled WGS sequence"/>
</dbReference>
<dbReference type="Pfam" id="PF13439">
    <property type="entry name" value="Glyco_transf_4"/>
    <property type="match status" value="1"/>
</dbReference>
<keyword evidence="2" id="KW-0808">Transferase</keyword>
<evidence type="ECO:0000259" key="4">
    <source>
        <dbReference type="Pfam" id="PF13439"/>
    </source>
</evidence>
<dbReference type="Gene3D" id="3.40.50.2000">
    <property type="entry name" value="Glycogen Phosphorylase B"/>
    <property type="match status" value="2"/>
</dbReference>
<sequence>MTRILFLINYAGNGGSEKYVDDLVRIFTARGEDCRLCYNVPGALSERLEASGVPTFRLKISRGSALSSARKLAEYCRENAVDVIHAQYPAENVVALLSLRHYPAPKVVFTNHLTLRAGRLWRMINRALTPRDHCAIAVCKEGREVLIQNGFAPEKVVVIPNGVEPGPEPVKDLSVRAELGVGEGEFMITTLARCVPEKGLGFLIDAMAKLHDMTDRPFRCVICGDGPLLPELKEKAAQPGIEDRVLFAGYRGDGGRVLSAADLYVNSSSSEAMSFGLLEAMRAALPLVVTALDTNRELAEDAPACGIAVPYGDAEGFARAVLRLMEDEALYCGYSANARRKVLEVYDLSKLAGDVFRAYQ</sequence>
<evidence type="ECO:0000313" key="6">
    <source>
        <dbReference type="Proteomes" id="UP000886876"/>
    </source>
</evidence>
<evidence type="ECO:0000259" key="3">
    <source>
        <dbReference type="Pfam" id="PF00534"/>
    </source>
</evidence>
<dbReference type="SUPFAM" id="SSF53756">
    <property type="entry name" value="UDP-Glycosyltransferase/glycogen phosphorylase"/>
    <property type="match status" value="1"/>
</dbReference>
<dbReference type="PANTHER" id="PTHR12526">
    <property type="entry name" value="GLYCOSYLTRANSFERASE"/>
    <property type="match status" value="1"/>
</dbReference>
<dbReference type="InterPro" id="IPR001296">
    <property type="entry name" value="Glyco_trans_1"/>
</dbReference>
<evidence type="ECO:0000256" key="2">
    <source>
        <dbReference type="ARBA" id="ARBA00022679"/>
    </source>
</evidence>